<name>A0A1V6N3D2_METAZ</name>
<dbReference type="Proteomes" id="UP000191661">
    <property type="component" value="Unassembled WGS sequence"/>
</dbReference>
<keyword evidence="1" id="KW-1133">Transmembrane helix</keyword>
<dbReference type="SUPFAM" id="SSF47090">
    <property type="entry name" value="PGBD-like"/>
    <property type="match status" value="1"/>
</dbReference>
<evidence type="ECO:0000259" key="2">
    <source>
        <dbReference type="Pfam" id="PF01471"/>
    </source>
</evidence>
<feature type="domain" description="Peptidoglycan binding-like" evidence="2">
    <location>
        <begin position="64"/>
        <end position="104"/>
    </location>
</feature>
<evidence type="ECO:0000313" key="3">
    <source>
        <dbReference type="EMBL" id="OQD59185.1"/>
    </source>
</evidence>
<evidence type="ECO:0000256" key="1">
    <source>
        <dbReference type="SAM" id="Phobius"/>
    </source>
</evidence>
<sequence>MCLFFHIFPVLNGGVNIRKKIFSLVFIFFIAYSLVSVSAIDVVKEAKENNLIASLGHLEKGSYGQEVIDLQNWLKTNKYYKGEIDGYFGVDTETALKMFEKDNNTFSGGKISIPTKLSMVEKNIRNNGSHVTESNNIKDSIDGYPRKNSLTIKI</sequence>
<dbReference type="OrthoDB" id="376841at2157"/>
<dbReference type="InterPro" id="IPR036366">
    <property type="entry name" value="PGBDSf"/>
</dbReference>
<comment type="caution">
    <text evidence="3">The sequence shown here is derived from an EMBL/GenBank/DDBJ whole genome shotgun (WGS) entry which is preliminary data.</text>
</comment>
<organism evidence="3 4">
    <name type="scientific">Methanobrevibacter arboriphilus JCM 13429 = DSM 1125</name>
    <dbReference type="NCBI Taxonomy" id="1300164"/>
    <lineage>
        <taxon>Archaea</taxon>
        <taxon>Methanobacteriati</taxon>
        <taxon>Methanobacteriota</taxon>
        <taxon>Methanomada group</taxon>
        <taxon>Methanobacteria</taxon>
        <taxon>Methanobacteriales</taxon>
        <taxon>Methanobacteriaceae</taxon>
        <taxon>Methanobrevibacter</taxon>
    </lineage>
</organism>
<proteinExistence type="predicted"/>
<dbReference type="InterPro" id="IPR002477">
    <property type="entry name" value="Peptidoglycan-bd-like"/>
</dbReference>
<dbReference type="Gene3D" id="1.10.101.10">
    <property type="entry name" value="PGBD-like superfamily/PGBD"/>
    <property type="match status" value="1"/>
</dbReference>
<accession>A0A1V6N3D2</accession>
<keyword evidence="1" id="KW-0812">Transmembrane</keyword>
<keyword evidence="4" id="KW-1185">Reference proteome</keyword>
<protein>
    <submittedName>
        <fullName evidence="3">Putative peptidoglycan-binding protein</fullName>
    </submittedName>
</protein>
<gene>
    <name evidence="3" type="ORF">MBBAR_5c00280</name>
</gene>
<dbReference type="EMBL" id="JXMW01000005">
    <property type="protein sequence ID" value="OQD59185.1"/>
    <property type="molecule type" value="Genomic_DNA"/>
</dbReference>
<dbReference type="Pfam" id="PF01471">
    <property type="entry name" value="PG_binding_1"/>
    <property type="match status" value="1"/>
</dbReference>
<evidence type="ECO:0000313" key="4">
    <source>
        <dbReference type="Proteomes" id="UP000191661"/>
    </source>
</evidence>
<dbReference type="RefSeq" id="WP_158082516.1">
    <property type="nucleotide sequence ID" value="NZ_JXMW01000005.1"/>
</dbReference>
<keyword evidence="1" id="KW-0472">Membrane</keyword>
<dbReference type="AlphaFoldDB" id="A0A1V6N3D2"/>
<reference evidence="3 4" key="1">
    <citation type="submission" date="2014-12" db="EMBL/GenBank/DDBJ databases">
        <title>Genome sequence of Methanobrevibacter arboriphilicus DH1, DSM1125.</title>
        <authorList>
            <person name="Poehlein A."/>
            <person name="Thauer R.K."/>
            <person name="Seedorf H."/>
            <person name="Daniel R."/>
        </authorList>
    </citation>
    <scope>NUCLEOTIDE SEQUENCE [LARGE SCALE GENOMIC DNA]</scope>
    <source>
        <strain evidence="3 4">DH1</strain>
    </source>
</reference>
<dbReference type="InterPro" id="IPR036365">
    <property type="entry name" value="PGBD-like_sf"/>
</dbReference>
<feature type="transmembrane region" description="Helical" evidence="1">
    <location>
        <begin position="21"/>
        <end position="40"/>
    </location>
</feature>